<sequence length="335" mass="37314">MLCGLYFLVSNAWVIQDAYIKHHKFPGGPLLYENSTFRTQPAIAVGLVSVTIVDITTAAIQIWRLWVIWGRTRYVRFIVALPFLCFLGYAGKSLRISAESQTQFYVTLALRIRTIFLDITLPSTEISSQEMKPQTAEYALQAIITILPTILIAGFLIFESQRQKKLIGKSQLSTPYMTVVAMLIESYAVESTWAILLLIFLHLRHPMRQFFVETQLYVEIIAYLLVLYQVANGRAYKSQGGHRKPQSQHDNISSLHWNRTAIRISVVSGTNTNVHPSENEQEPEILLVQASGKHPAAIIEALVIGAAISNTASNRACGASSSESLSSFQIVGVGD</sequence>
<proteinExistence type="predicted"/>
<dbReference type="GeneID" id="18827679"/>
<feature type="transmembrane region" description="Helical" evidence="1">
    <location>
        <begin position="215"/>
        <end position="236"/>
    </location>
</feature>
<dbReference type="OrthoDB" id="2641762at2759"/>
<evidence type="ECO:0000256" key="1">
    <source>
        <dbReference type="SAM" id="Phobius"/>
    </source>
</evidence>
<feature type="transmembrane region" description="Helical" evidence="1">
    <location>
        <begin position="74"/>
        <end position="91"/>
    </location>
</feature>
<dbReference type="HOGENOM" id="CLU_044614_6_1_1"/>
<dbReference type="AlphaFoldDB" id="K5WWL5"/>
<accession>K5WWL5</accession>
<feature type="transmembrane region" description="Helical" evidence="1">
    <location>
        <begin position="138"/>
        <end position="158"/>
    </location>
</feature>
<keyword evidence="1" id="KW-0812">Transmembrane</keyword>
<dbReference type="RefSeq" id="XP_007334136.1">
    <property type="nucleotide sequence ID" value="XM_007334074.1"/>
</dbReference>
<evidence type="ECO:0000313" key="2">
    <source>
        <dbReference type="EMBL" id="EKM75193.1"/>
    </source>
</evidence>
<keyword evidence="1" id="KW-0472">Membrane</keyword>
<dbReference type="Proteomes" id="UP000008493">
    <property type="component" value="Unassembled WGS sequence"/>
</dbReference>
<reference evidence="3" key="1">
    <citation type="journal article" date="2012" name="Proc. Natl. Acad. Sci. U.S.A.">
        <title>Genome sequence of the button mushroom Agaricus bisporus reveals mechanisms governing adaptation to a humic-rich ecological niche.</title>
        <authorList>
            <person name="Morin E."/>
            <person name="Kohler A."/>
            <person name="Baker A.R."/>
            <person name="Foulongne-Oriol M."/>
            <person name="Lombard V."/>
            <person name="Nagy L.G."/>
            <person name="Ohm R.A."/>
            <person name="Patyshakuliyeva A."/>
            <person name="Brun A."/>
            <person name="Aerts A.L."/>
            <person name="Bailey A.M."/>
            <person name="Billette C."/>
            <person name="Coutinho P.M."/>
            <person name="Deakin G."/>
            <person name="Doddapaneni H."/>
            <person name="Floudas D."/>
            <person name="Grimwood J."/>
            <person name="Hilden K."/>
            <person name="Kuees U."/>
            <person name="LaButti K.M."/>
            <person name="Lapidus A."/>
            <person name="Lindquist E.A."/>
            <person name="Lucas S.M."/>
            <person name="Murat C."/>
            <person name="Riley R.W."/>
            <person name="Salamov A.A."/>
            <person name="Schmutz J."/>
            <person name="Subramanian V."/>
            <person name="Woesten H.A.B."/>
            <person name="Xu J."/>
            <person name="Eastwood D.C."/>
            <person name="Foster G.D."/>
            <person name="Sonnenberg A.S."/>
            <person name="Cullen D."/>
            <person name="de Vries R.P."/>
            <person name="Lundell T."/>
            <person name="Hibbett D.S."/>
            <person name="Henrissat B."/>
            <person name="Burton K.S."/>
            <person name="Kerrigan R.W."/>
            <person name="Challen M.P."/>
            <person name="Grigoriev I.V."/>
            <person name="Martin F."/>
        </authorList>
    </citation>
    <scope>NUCLEOTIDE SEQUENCE [LARGE SCALE GENOMIC DNA]</scope>
    <source>
        <strain evidence="3">JB137-S8 / ATCC MYA-4627 / FGSC 10392</strain>
    </source>
</reference>
<name>K5WWL5_AGABU</name>
<keyword evidence="3" id="KW-1185">Reference proteome</keyword>
<gene>
    <name evidence="2" type="ORF">AGABI1DRAFT_132443</name>
</gene>
<keyword evidence="1" id="KW-1133">Transmembrane helix</keyword>
<feature type="transmembrane region" description="Helical" evidence="1">
    <location>
        <begin position="41"/>
        <end position="62"/>
    </location>
</feature>
<dbReference type="InParanoid" id="K5WWL5"/>
<protein>
    <submittedName>
        <fullName evidence="2">Uncharacterized protein</fullName>
    </submittedName>
</protein>
<dbReference type="EMBL" id="JH971417">
    <property type="protein sequence ID" value="EKM75193.1"/>
    <property type="molecule type" value="Genomic_DNA"/>
</dbReference>
<organism evidence="2 3">
    <name type="scientific">Agaricus bisporus var. burnettii (strain JB137-S8 / ATCC MYA-4627 / FGSC 10392)</name>
    <name type="common">White button mushroom</name>
    <dbReference type="NCBI Taxonomy" id="597362"/>
    <lineage>
        <taxon>Eukaryota</taxon>
        <taxon>Fungi</taxon>
        <taxon>Dikarya</taxon>
        <taxon>Basidiomycota</taxon>
        <taxon>Agaricomycotina</taxon>
        <taxon>Agaricomycetes</taxon>
        <taxon>Agaricomycetidae</taxon>
        <taxon>Agaricales</taxon>
        <taxon>Agaricineae</taxon>
        <taxon>Agaricaceae</taxon>
        <taxon>Agaricus</taxon>
    </lineage>
</organism>
<feature type="transmembrane region" description="Helical" evidence="1">
    <location>
        <begin position="179"/>
        <end position="203"/>
    </location>
</feature>
<dbReference type="KEGG" id="abp:AGABI1DRAFT132443"/>
<evidence type="ECO:0000313" key="3">
    <source>
        <dbReference type="Proteomes" id="UP000008493"/>
    </source>
</evidence>